<keyword evidence="17" id="KW-1185">Reference proteome</keyword>
<evidence type="ECO:0000256" key="3">
    <source>
        <dbReference type="ARBA" id="ARBA00022475"/>
    </source>
</evidence>
<keyword evidence="10" id="KW-1133">Transmembrane helix</keyword>
<dbReference type="GO" id="GO:0019369">
    <property type="term" value="P:arachidonate metabolic process"/>
    <property type="evidence" value="ECO:0007669"/>
    <property type="project" value="TreeGrafter"/>
</dbReference>
<dbReference type="OrthoDB" id="40415at2759"/>
<evidence type="ECO:0000313" key="16">
    <source>
        <dbReference type="EMBL" id="CAB9525099.1"/>
    </source>
</evidence>
<dbReference type="PANTHER" id="PTHR45792:SF8">
    <property type="entry name" value="DIACYLGLYCEROL LIPASE-ALPHA"/>
    <property type="match status" value="1"/>
</dbReference>
<dbReference type="InterPro" id="IPR052214">
    <property type="entry name" value="DAG_Lipase-Related"/>
</dbReference>
<keyword evidence="5" id="KW-0812">Transmembrane</keyword>
<evidence type="ECO:0000256" key="2">
    <source>
        <dbReference type="ARBA" id="ARBA00004651"/>
    </source>
</evidence>
<proteinExistence type="predicted"/>
<comment type="cofactor">
    <cofactor evidence="1">
        <name>Ca(2+)</name>
        <dbReference type="ChEBI" id="CHEBI:29108"/>
    </cofactor>
</comment>
<evidence type="ECO:0000259" key="15">
    <source>
        <dbReference type="Pfam" id="PF01764"/>
    </source>
</evidence>
<evidence type="ECO:0000256" key="7">
    <source>
        <dbReference type="ARBA" id="ARBA00022801"/>
    </source>
</evidence>
<accession>A0A9N8ES73</accession>
<dbReference type="CDD" id="cd00519">
    <property type="entry name" value="Lipase_3"/>
    <property type="match status" value="1"/>
</dbReference>
<comment type="caution">
    <text evidence="16">The sequence shown here is derived from an EMBL/GenBank/DDBJ whole genome shotgun (WGS) entry which is preliminary data.</text>
</comment>
<keyword evidence="8" id="KW-0106">Calcium</keyword>
<evidence type="ECO:0000256" key="1">
    <source>
        <dbReference type="ARBA" id="ARBA00001913"/>
    </source>
</evidence>
<comment type="subcellular location">
    <subcellularLocation>
        <location evidence="2">Cell membrane</location>
        <topology evidence="2">Multi-pass membrane protein</topology>
    </subcellularLocation>
</comment>
<dbReference type="InterPro" id="IPR029058">
    <property type="entry name" value="AB_hydrolase_fold"/>
</dbReference>
<evidence type="ECO:0000256" key="8">
    <source>
        <dbReference type="ARBA" id="ARBA00022837"/>
    </source>
</evidence>
<dbReference type="PANTHER" id="PTHR45792">
    <property type="entry name" value="DIACYLGLYCEROL LIPASE HOMOLOG-RELATED"/>
    <property type="match status" value="1"/>
</dbReference>
<keyword evidence="9" id="KW-0442">Lipid degradation</keyword>
<dbReference type="InterPro" id="IPR002921">
    <property type="entry name" value="Fungal_lipase-type"/>
</dbReference>
<evidence type="ECO:0000256" key="14">
    <source>
        <dbReference type="ARBA" id="ARBA00026104"/>
    </source>
</evidence>
<dbReference type="AlphaFoldDB" id="A0A9N8ES73"/>
<keyword evidence="6" id="KW-0479">Metal-binding</keyword>
<keyword evidence="4" id="KW-0597">Phosphoprotein</keyword>
<evidence type="ECO:0000256" key="4">
    <source>
        <dbReference type="ARBA" id="ARBA00022553"/>
    </source>
</evidence>
<keyword evidence="12" id="KW-0472">Membrane</keyword>
<evidence type="ECO:0000313" key="17">
    <source>
        <dbReference type="Proteomes" id="UP001153069"/>
    </source>
</evidence>
<evidence type="ECO:0000256" key="12">
    <source>
        <dbReference type="ARBA" id="ARBA00023136"/>
    </source>
</evidence>
<evidence type="ECO:0000256" key="9">
    <source>
        <dbReference type="ARBA" id="ARBA00022963"/>
    </source>
</evidence>
<evidence type="ECO:0000256" key="6">
    <source>
        <dbReference type="ARBA" id="ARBA00022723"/>
    </source>
</evidence>
<dbReference type="Gene3D" id="3.40.50.1820">
    <property type="entry name" value="alpha/beta hydrolase"/>
    <property type="match status" value="1"/>
</dbReference>
<gene>
    <name evidence="16" type="ORF">SEMRO_1629_G287140.1</name>
</gene>
<evidence type="ECO:0000256" key="10">
    <source>
        <dbReference type="ARBA" id="ARBA00022989"/>
    </source>
</evidence>
<dbReference type="SUPFAM" id="SSF53474">
    <property type="entry name" value="alpha/beta-Hydrolases"/>
    <property type="match status" value="1"/>
</dbReference>
<dbReference type="Pfam" id="PF01764">
    <property type="entry name" value="Lipase_3"/>
    <property type="match status" value="1"/>
</dbReference>
<evidence type="ECO:0000256" key="13">
    <source>
        <dbReference type="ARBA" id="ARBA00024531"/>
    </source>
</evidence>
<dbReference type="GO" id="GO:0005886">
    <property type="term" value="C:plasma membrane"/>
    <property type="evidence" value="ECO:0007669"/>
    <property type="project" value="UniProtKB-SubCell"/>
</dbReference>
<keyword evidence="11" id="KW-0443">Lipid metabolism</keyword>
<dbReference type="GO" id="GO:0046872">
    <property type="term" value="F:metal ion binding"/>
    <property type="evidence" value="ECO:0007669"/>
    <property type="project" value="UniProtKB-KW"/>
</dbReference>
<dbReference type="EMBL" id="CAICTM010001627">
    <property type="protein sequence ID" value="CAB9525099.1"/>
    <property type="molecule type" value="Genomic_DNA"/>
</dbReference>
<dbReference type="EC" id="3.1.1.116" evidence="14"/>
<reference evidence="16" key="1">
    <citation type="submission" date="2020-06" db="EMBL/GenBank/DDBJ databases">
        <authorList>
            <consortium name="Plant Systems Biology data submission"/>
        </authorList>
    </citation>
    <scope>NUCLEOTIDE SEQUENCE</scope>
    <source>
        <strain evidence="16">D6</strain>
    </source>
</reference>
<protein>
    <recommendedName>
        <fullName evidence="14">sn-1-specific diacylglycerol lipase</fullName>
        <ecNumber evidence="14">3.1.1.116</ecNumber>
    </recommendedName>
</protein>
<dbReference type="Proteomes" id="UP001153069">
    <property type="component" value="Unassembled WGS sequence"/>
</dbReference>
<sequence length="290" mass="32144">MVVSHLTAGGSMDVLRHYVVVDHSRKALVFAIRGTFSISGVICDWVSFSAPFCGGLGHVAMSEVAKKMWDLTKNDVLAKLQELPDDYDLVVTGHSLGAGVATLLTILLYHEKCIPNNKIRCFAFAPPPTYHPLSAAPEAVAATTAYIHGDDTVPFLSVYHLRRFFRSMAALKTATKGMSTWDFLRIDWGYDEPSQEMVEAMRKAEAQDLRAVKGSEKLAIPAQAVVWMQKGSSTEHPDAFHASICDARKLSELPIRVPTSQRHMLEHHLASKYEIALQGVQQQPEKDKEQ</sequence>
<evidence type="ECO:0000256" key="11">
    <source>
        <dbReference type="ARBA" id="ARBA00023098"/>
    </source>
</evidence>
<keyword evidence="3" id="KW-1003">Cell membrane</keyword>
<dbReference type="GO" id="GO:0016298">
    <property type="term" value="F:lipase activity"/>
    <property type="evidence" value="ECO:0007669"/>
    <property type="project" value="TreeGrafter"/>
</dbReference>
<comment type="catalytic activity">
    <reaction evidence="13">
        <text>a 1,2-diacyl-sn-glycerol + H2O = a 2-acylglycerol + a fatty acid + H(+)</text>
        <dbReference type="Rhea" id="RHEA:33275"/>
        <dbReference type="ChEBI" id="CHEBI:15377"/>
        <dbReference type="ChEBI" id="CHEBI:15378"/>
        <dbReference type="ChEBI" id="CHEBI:17389"/>
        <dbReference type="ChEBI" id="CHEBI:17815"/>
        <dbReference type="ChEBI" id="CHEBI:28868"/>
        <dbReference type="EC" id="3.1.1.116"/>
    </reaction>
    <physiologicalReaction direction="left-to-right" evidence="13">
        <dbReference type="Rhea" id="RHEA:33276"/>
    </physiologicalReaction>
</comment>
<feature type="domain" description="Fungal lipase-type" evidence="15">
    <location>
        <begin position="29"/>
        <end position="157"/>
    </location>
</feature>
<name>A0A9N8ES73_9STRA</name>
<dbReference type="GO" id="GO:0046340">
    <property type="term" value="P:diacylglycerol catabolic process"/>
    <property type="evidence" value="ECO:0007669"/>
    <property type="project" value="TreeGrafter"/>
</dbReference>
<evidence type="ECO:0000256" key="5">
    <source>
        <dbReference type="ARBA" id="ARBA00022692"/>
    </source>
</evidence>
<keyword evidence="7" id="KW-0378">Hydrolase</keyword>
<organism evidence="16 17">
    <name type="scientific">Seminavis robusta</name>
    <dbReference type="NCBI Taxonomy" id="568900"/>
    <lineage>
        <taxon>Eukaryota</taxon>
        <taxon>Sar</taxon>
        <taxon>Stramenopiles</taxon>
        <taxon>Ochrophyta</taxon>
        <taxon>Bacillariophyta</taxon>
        <taxon>Bacillariophyceae</taxon>
        <taxon>Bacillariophycidae</taxon>
        <taxon>Naviculales</taxon>
        <taxon>Naviculaceae</taxon>
        <taxon>Seminavis</taxon>
    </lineage>
</organism>